<keyword evidence="2" id="KW-1185">Reference proteome</keyword>
<evidence type="ECO:0000313" key="2">
    <source>
        <dbReference type="Proteomes" id="UP001148737"/>
    </source>
</evidence>
<reference evidence="1" key="1">
    <citation type="submission" date="2022-07" db="EMBL/GenBank/DDBJ databases">
        <title>Genome Sequence of Lecanicillium saksenae.</title>
        <authorList>
            <person name="Buettner E."/>
        </authorList>
    </citation>
    <scope>NUCLEOTIDE SEQUENCE</scope>
    <source>
        <strain evidence="1">VT-O1</strain>
    </source>
</reference>
<sequence length="1083" mass="119946">MSEKQPSTRPESPQLALPQSDEESGSENNHDPTMKEGQQLDGWRGWIVVAASASSLFVFMGVIYSWGILQADLAHKSNMSLTTLTFVGSLATSFMTSICIFVGKAVRKFGYRETAIAGAVLLGLGEFASSWVTHHLGALFVTHGVIFGVGGGLTILPCSTAPLQWFKKRRGLATGVVFGGGSLGAAVMGVATNSMVSRIGAPWTFRILGFMLWAVCLPAACLMKQPTSTQNPVPKLQWQRFKEADFLIIFVGSALACFPLFIPPYFIPIFARSIIFAVINGVGCGSFFSLFPTVLGSVFGPQNTMGVLPIMWGGWFFGFFFGTPIAAQLYALAGTRTDTAAYRPAAYYSGAMSAMGVVFFIILRMRKTNAFFTKSINIFHPLVTASHGVFRRAYADDSTIAGLVETDFVMRTSLSCDSCRASKVKCLHTGVAPCQRCRKSKLDGCALSLPKTPTGKSNRKRARESRAPATPSGAQNQDTWMSTPRQQRDVNGSQNVANHGLSDNCNDSRDLSTTPSHSPGPHDQKHVESHVSNLPTGTVMKCLNVFTNKFPELAILHLPSFIAELQSRNSKEVFALLSAVLAVTRSQICVLNASWGKDLLQREQYALFTKDLLKDLILQHPNIQVVQTLLIITLHEWGSRDFHKAWIYCGIAIRIMQALHSLRVAPYPLDLTSERKTDATSIAIETRTYWACFIMDCMVNSGTYNPPMLPMSEMIKLKIPRPVGVVEFAFGPDSTSKVTRSDESYANHTTGILDITQGFEILVAGFDIWTQVMTFIFQDGRRAPGMCAPSNCPWVPGSPWFTSRDQLETWRANQHRKLHYPNNSVAVHMTLGYGETFAYLNLLYYVSTLMLHREYFPFLPTLESTPQGPVDHPMLEATAPDGWWDESAHALFGAAENIAKILHESSECGVHLMTPFAGFCAFSAGYLNLYVYHFPRMNLGRSLQAKACMDMCLDYLSEFRKIWTIADGWIKTIQHASLLYSRAVENRSRYRGRTRTDFDVLHQSIHEFRGIDRSDQHTQEIDGADMSTQAEAQRQSMDGIVPEVDTNTLLTQLLAEVSSNLDEQGAWSQWWPPVEEVSLPATN</sequence>
<comment type="caution">
    <text evidence="1">The sequence shown here is derived from an EMBL/GenBank/DDBJ whole genome shotgun (WGS) entry which is preliminary data.</text>
</comment>
<dbReference type="EMBL" id="JANAKD010000045">
    <property type="protein sequence ID" value="KAJ3498548.1"/>
    <property type="molecule type" value="Genomic_DNA"/>
</dbReference>
<dbReference type="Proteomes" id="UP001148737">
    <property type="component" value="Unassembled WGS sequence"/>
</dbReference>
<name>A0ACC1R6U7_9HYPO</name>
<evidence type="ECO:0000313" key="1">
    <source>
        <dbReference type="EMBL" id="KAJ3498548.1"/>
    </source>
</evidence>
<gene>
    <name evidence="1" type="ORF">NLG97_g1044</name>
</gene>
<proteinExistence type="predicted"/>
<protein>
    <submittedName>
        <fullName evidence="1">Uncharacterized protein</fullName>
    </submittedName>
</protein>
<organism evidence="1 2">
    <name type="scientific">Lecanicillium saksenae</name>
    <dbReference type="NCBI Taxonomy" id="468837"/>
    <lineage>
        <taxon>Eukaryota</taxon>
        <taxon>Fungi</taxon>
        <taxon>Dikarya</taxon>
        <taxon>Ascomycota</taxon>
        <taxon>Pezizomycotina</taxon>
        <taxon>Sordariomycetes</taxon>
        <taxon>Hypocreomycetidae</taxon>
        <taxon>Hypocreales</taxon>
        <taxon>Cordycipitaceae</taxon>
        <taxon>Lecanicillium</taxon>
    </lineage>
</organism>
<accession>A0ACC1R6U7</accession>